<evidence type="ECO:0000259" key="1">
    <source>
        <dbReference type="PROSITE" id="PS50911"/>
    </source>
</evidence>
<dbReference type="Gene3D" id="3.90.1720.10">
    <property type="entry name" value="endopeptidase domain like (from Nostoc punctiforme)"/>
    <property type="match status" value="1"/>
</dbReference>
<dbReference type="GO" id="GO:0005975">
    <property type="term" value="P:carbohydrate metabolic process"/>
    <property type="evidence" value="ECO:0007669"/>
    <property type="project" value="UniProtKB-ARBA"/>
</dbReference>
<comment type="caution">
    <text evidence="2">The sequence shown here is derived from an EMBL/GenBank/DDBJ whole genome shotgun (WGS) entry which is preliminary data.</text>
</comment>
<evidence type="ECO:0000313" key="2">
    <source>
        <dbReference type="EMBL" id="MBM9460723.1"/>
    </source>
</evidence>
<dbReference type="EMBL" id="JAERTX010000010">
    <property type="protein sequence ID" value="MBM9460723.1"/>
    <property type="molecule type" value="Genomic_DNA"/>
</dbReference>
<protein>
    <submittedName>
        <fullName evidence="2">CHAP domain-containing protein</fullName>
    </submittedName>
</protein>
<dbReference type="InterPro" id="IPR013783">
    <property type="entry name" value="Ig-like_fold"/>
</dbReference>
<dbReference type="Gene3D" id="2.60.40.2700">
    <property type="match status" value="2"/>
</dbReference>
<sequence length="543" mass="57173">MHSRGSTVRWATFVAVSVLMSTLLVLAPGPRALGPVVPAAGTTYLCSGYAACQKAGYSHAGYASVNDKMYWRMYAGHNCTNYVAYRMIKAGVSSTRPWTGGGNASEWGKHMSHITDNVPNVGAVAWWGRYSNGSGSAGHVAYVERVVSANEIVISEDSWGGTFHWRKITKSSGRWPTGFIHFVDKKIVGTARPVVTGAATVGATLRTTAGTWSNGPTAYAYQWYADGVAVPGATAATFTVAPAQLDKKLTVRVTAAKSGATSGVQDSLPTAAVAKGLQKMTVAPVVSGAALLEETITATGGTVVPVPGTTVWRWFADGVRISGNDTSRLPLTQQLVGKTITLQVVTKTDGYRHLAMPVITIGKVLAGVIEVPTPPEVVGEPRVGRVLIVKPAAVTPTDASVVYRWVRDGVPIAGATGTRYQLTPADAGAKVGVEVTATRPQYMPYTATVAARAKVLAPASIRLVTKDKGRKAALRVKVSAPGVSTVTGKVRFKVAGKQHTVRLVNGIGRVTVKLPRGTRKVRVDYLGSSNVATKVARGTVRVR</sequence>
<dbReference type="RefSeq" id="WP_205292029.1">
    <property type="nucleotide sequence ID" value="NZ_CP074406.1"/>
</dbReference>
<keyword evidence="3" id="KW-1185">Reference proteome</keyword>
<reference evidence="2" key="1">
    <citation type="submission" date="2021-01" db="EMBL/GenBank/DDBJ databases">
        <title>Novel species in genus Nocardioides.</title>
        <authorList>
            <person name="Zhang G."/>
        </authorList>
    </citation>
    <scope>NUCLEOTIDE SEQUENCE</scope>
    <source>
        <strain evidence="2">Zg-536</strain>
    </source>
</reference>
<accession>A0A939BYW1</accession>
<dbReference type="InterPro" id="IPR038765">
    <property type="entry name" value="Papain-like_cys_pep_sf"/>
</dbReference>
<dbReference type="SUPFAM" id="SSF54001">
    <property type="entry name" value="Cysteine proteinases"/>
    <property type="match status" value="1"/>
</dbReference>
<dbReference type="AlphaFoldDB" id="A0A939BYW1"/>
<dbReference type="Gene3D" id="2.60.40.10">
    <property type="entry name" value="Immunoglobulins"/>
    <property type="match status" value="1"/>
</dbReference>
<gene>
    <name evidence="2" type="ORF">JK386_12485</name>
</gene>
<dbReference type="Pfam" id="PF05257">
    <property type="entry name" value="CHAP"/>
    <property type="match status" value="1"/>
</dbReference>
<organism evidence="2 3">
    <name type="scientific">Nocardioides faecalis</name>
    <dbReference type="NCBI Taxonomy" id="2803858"/>
    <lineage>
        <taxon>Bacteria</taxon>
        <taxon>Bacillati</taxon>
        <taxon>Actinomycetota</taxon>
        <taxon>Actinomycetes</taxon>
        <taxon>Propionibacteriales</taxon>
        <taxon>Nocardioidaceae</taxon>
        <taxon>Nocardioides</taxon>
    </lineage>
</organism>
<name>A0A939BYW1_9ACTN</name>
<evidence type="ECO:0000313" key="3">
    <source>
        <dbReference type="Proteomes" id="UP000663791"/>
    </source>
</evidence>
<dbReference type="PROSITE" id="PS50911">
    <property type="entry name" value="CHAP"/>
    <property type="match status" value="1"/>
</dbReference>
<dbReference type="Proteomes" id="UP000663791">
    <property type="component" value="Unassembled WGS sequence"/>
</dbReference>
<feature type="domain" description="Peptidase C51" evidence="1">
    <location>
        <begin position="54"/>
        <end position="181"/>
    </location>
</feature>
<dbReference type="InterPro" id="IPR007921">
    <property type="entry name" value="CHAP_dom"/>
</dbReference>
<proteinExistence type="predicted"/>